<dbReference type="InterPro" id="IPR019270">
    <property type="entry name" value="DUF2283"/>
</dbReference>
<dbReference type="Pfam" id="PF10049">
    <property type="entry name" value="DUF2283"/>
    <property type="match status" value="1"/>
</dbReference>
<evidence type="ECO:0000313" key="2">
    <source>
        <dbReference type="Proteomes" id="UP000033961"/>
    </source>
</evidence>
<dbReference type="PANTHER" id="PTHR37029">
    <property type="entry name" value="SSR1768 PROTEIN"/>
    <property type="match status" value="1"/>
</dbReference>
<proteinExistence type="predicted"/>
<organism evidence="1 2">
    <name type="scientific">Leptospira santarosai</name>
    <dbReference type="NCBI Taxonomy" id="28183"/>
    <lineage>
        <taxon>Bacteria</taxon>
        <taxon>Pseudomonadati</taxon>
        <taxon>Spirochaetota</taxon>
        <taxon>Spirochaetia</taxon>
        <taxon>Leptospirales</taxon>
        <taxon>Leptospiraceae</taxon>
        <taxon>Leptospira</taxon>
    </lineage>
</organism>
<gene>
    <name evidence="1" type="ORF">XB16_1979</name>
</gene>
<dbReference type="AlphaFoldDB" id="A0A2P1QTS4"/>
<dbReference type="EMBL" id="CP027843">
    <property type="protein sequence ID" value="AVQ12306.1"/>
    <property type="molecule type" value="Genomic_DNA"/>
</dbReference>
<reference evidence="1 2" key="1">
    <citation type="journal article" date="2015" name="Genome Announc.">
        <title>Draft Genome Sequences of Leptospira santarosai Strains U160, U164, and U233, Isolated from Asymptomatic Cattle.</title>
        <authorList>
            <person name="Kremer F.S."/>
            <person name="Eslabao M.R."/>
            <person name="Provisor M."/>
            <person name="Woloski R.D."/>
            <person name="Ramires O.V."/>
            <person name="Moreno L.Z."/>
            <person name="Moreno A.M."/>
            <person name="Hamond C."/>
            <person name="Lilenbaum W."/>
            <person name="Dellagostin O.A."/>
        </authorList>
    </citation>
    <scope>NUCLEOTIDE SEQUENCE [LARGE SCALE GENOMIC DNA]</scope>
    <source>
        <strain evidence="1 2">U160</strain>
    </source>
</reference>
<evidence type="ECO:0000313" key="1">
    <source>
        <dbReference type="EMBL" id="AVQ12306.1"/>
    </source>
</evidence>
<accession>A0A2P1QTS4</accession>
<dbReference type="PANTHER" id="PTHR37029:SF1">
    <property type="entry name" value="SSR1768 PROTEIN"/>
    <property type="match status" value="1"/>
</dbReference>
<name>A0A2P1QTS4_9LEPT</name>
<sequence length="78" mass="8824">MKITHYPETDSIYIDLSNRPSFETKEINSDLNVDLDESGRPVGIDIHGNASQYVDIANIQFETAKSKLSNTQYSISRM</sequence>
<dbReference type="Proteomes" id="UP000033961">
    <property type="component" value="Chromosome I"/>
</dbReference>
<protein>
    <submittedName>
        <fullName evidence="1">PF10049 family protein</fullName>
    </submittedName>
</protein>